<comment type="caution">
    <text evidence="1">The sequence shown here is derived from an EMBL/GenBank/DDBJ whole genome shotgun (WGS) entry which is preliminary data.</text>
</comment>
<dbReference type="EMBL" id="VSRR010000166">
    <property type="protein sequence ID" value="MPC11501.1"/>
    <property type="molecule type" value="Genomic_DNA"/>
</dbReference>
<dbReference type="AlphaFoldDB" id="A0A5B7CRP4"/>
<protein>
    <submittedName>
        <fullName evidence="1">Uncharacterized protein</fullName>
    </submittedName>
</protein>
<evidence type="ECO:0000313" key="2">
    <source>
        <dbReference type="Proteomes" id="UP000324222"/>
    </source>
</evidence>
<keyword evidence="2" id="KW-1185">Reference proteome</keyword>
<name>A0A5B7CRP4_PORTR</name>
<proteinExistence type="predicted"/>
<reference evidence="1 2" key="1">
    <citation type="submission" date="2019-05" db="EMBL/GenBank/DDBJ databases">
        <title>Another draft genome of Portunus trituberculatus and its Hox gene families provides insights of decapod evolution.</title>
        <authorList>
            <person name="Jeong J.-H."/>
            <person name="Song I."/>
            <person name="Kim S."/>
            <person name="Choi T."/>
            <person name="Kim D."/>
            <person name="Ryu S."/>
            <person name="Kim W."/>
        </authorList>
    </citation>
    <scope>NUCLEOTIDE SEQUENCE [LARGE SCALE GENOMIC DNA]</scope>
    <source>
        <tissue evidence="1">Muscle</tissue>
    </source>
</reference>
<gene>
    <name evidence="1" type="ORF">E2C01_004168</name>
</gene>
<sequence length="86" mass="9649">MGTALQSHAIQVKDSPFIIPCVCVWKCKYTDIQLPSASYKHYTYHIGLPLLQHSTLPPPSRVHSPNINIGDARCRRRLAEVIVPAE</sequence>
<accession>A0A5B7CRP4</accession>
<evidence type="ECO:0000313" key="1">
    <source>
        <dbReference type="EMBL" id="MPC11501.1"/>
    </source>
</evidence>
<organism evidence="1 2">
    <name type="scientific">Portunus trituberculatus</name>
    <name type="common">Swimming crab</name>
    <name type="synonym">Neptunus trituberculatus</name>
    <dbReference type="NCBI Taxonomy" id="210409"/>
    <lineage>
        <taxon>Eukaryota</taxon>
        <taxon>Metazoa</taxon>
        <taxon>Ecdysozoa</taxon>
        <taxon>Arthropoda</taxon>
        <taxon>Crustacea</taxon>
        <taxon>Multicrustacea</taxon>
        <taxon>Malacostraca</taxon>
        <taxon>Eumalacostraca</taxon>
        <taxon>Eucarida</taxon>
        <taxon>Decapoda</taxon>
        <taxon>Pleocyemata</taxon>
        <taxon>Brachyura</taxon>
        <taxon>Eubrachyura</taxon>
        <taxon>Portunoidea</taxon>
        <taxon>Portunidae</taxon>
        <taxon>Portuninae</taxon>
        <taxon>Portunus</taxon>
    </lineage>
</organism>
<dbReference type="Proteomes" id="UP000324222">
    <property type="component" value="Unassembled WGS sequence"/>
</dbReference>